<dbReference type="AlphaFoldDB" id="A0A8S1H1P6"/>
<evidence type="ECO:0000313" key="3">
    <source>
        <dbReference type="Proteomes" id="UP000835052"/>
    </source>
</evidence>
<sequence length="96" mass="10857">MSPLLSPQPLLPFQFSDVRPRCNFHHLPKLTEMAPQVRGLIPKVPKRASGLDIDCRAKKLDKSQFSKMMRNGAKRKNFSIPGSKGHKPTTSEMMKL</sequence>
<name>A0A8S1H1P6_9PELO</name>
<protein>
    <submittedName>
        <fullName evidence="2">Uncharacterized protein</fullName>
    </submittedName>
</protein>
<dbReference type="EMBL" id="CAJGYM010000010">
    <property type="protein sequence ID" value="CAD6189074.1"/>
    <property type="molecule type" value="Genomic_DNA"/>
</dbReference>
<accession>A0A8S1H1P6</accession>
<keyword evidence="3" id="KW-1185">Reference proteome</keyword>
<gene>
    <name evidence="2" type="ORF">CAUJ_LOCUS4993</name>
</gene>
<reference evidence="2" key="1">
    <citation type="submission" date="2020-10" db="EMBL/GenBank/DDBJ databases">
        <authorList>
            <person name="Kikuchi T."/>
        </authorList>
    </citation>
    <scope>NUCLEOTIDE SEQUENCE</scope>
    <source>
        <strain evidence="2">NKZ352</strain>
    </source>
</reference>
<proteinExistence type="predicted"/>
<dbReference type="Proteomes" id="UP000835052">
    <property type="component" value="Unassembled WGS sequence"/>
</dbReference>
<comment type="caution">
    <text evidence="2">The sequence shown here is derived from an EMBL/GenBank/DDBJ whole genome shotgun (WGS) entry which is preliminary data.</text>
</comment>
<evidence type="ECO:0000313" key="2">
    <source>
        <dbReference type="EMBL" id="CAD6189074.1"/>
    </source>
</evidence>
<evidence type="ECO:0000256" key="1">
    <source>
        <dbReference type="SAM" id="MobiDB-lite"/>
    </source>
</evidence>
<organism evidence="2 3">
    <name type="scientific">Caenorhabditis auriculariae</name>
    <dbReference type="NCBI Taxonomy" id="2777116"/>
    <lineage>
        <taxon>Eukaryota</taxon>
        <taxon>Metazoa</taxon>
        <taxon>Ecdysozoa</taxon>
        <taxon>Nematoda</taxon>
        <taxon>Chromadorea</taxon>
        <taxon>Rhabditida</taxon>
        <taxon>Rhabditina</taxon>
        <taxon>Rhabditomorpha</taxon>
        <taxon>Rhabditoidea</taxon>
        <taxon>Rhabditidae</taxon>
        <taxon>Peloderinae</taxon>
        <taxon>Caenorhabditis</taxon>
    </lineage>
</organism>
<feature type="region of interest" description="Disordered" evidence="1">
    <location>
        <begin position="72"/>
        <end position="96"/>
    </location>
</feature>